<accession>A0A914PV28</accession>
<protein>
    <submittedName>
        <fullName evidence="2">Uncharacterized protein</fullName>
    </submittedName>
</protein>
<proteinExistence type="predicted"/>
<evidence type="ECO:0000313" key="1">
    <source>
        <dbReference type="Proteomes" id="UP000887578"/>
    </source>
</evidence>
<keyword evidence="1" id="KW-1185">Reference proteome</keyword>
<dbReference type="Proteomes" id="UP000887578">
    <property type="component" value="Unplaced"/>
</dbReference>
<reference evidence="2" key="1">
    <citation type="submission" date="2022-11" db="UniProtKB">
        <authorList>
            <consortium name="WormBaseParasite"/>
        </authorList>
    </citation>
    <scope>IDENTIFICATION</scope>
</reference>
<organism evidence="1 2">
    <name type="scientific">Panagrolaimus davidi</name>
    <dbReference type="NCBI Taxonomy" id="227884"/>
    <lineage>
        <taxon>Eukaryota</taxon>
        <taxon>Metazoa</taxon>
        <taxon>Ecdysozoa</taxon>
        <taxon>Nematoda</taxon>
        <taxon>Chromadorea</taxon>
        <taxon>Rhabditida</taxon>
        <taxon>Tylenchina</taxon>
        <taxon>Panagrolaimomorpha</taxon>
        <taxon>Panagrolaimoidea</taxon>
        <taxon>Panagrolaimidae</taxon>
        <taxon>Panagrolaimus</taxon>
    </lineage>
</organism>
<evidence type="ECO:0000313" key="2">
    <source>
        <dbReference type="WBParaSite" id="PDA_v2.g22601.t1"/>
    </source>
</evidence>
<name>A0A914PV28_9BILA</name>
<dbReference type="AlphaFoldDB" id="A0A914PV28"/>
<sequence length="140" mass="16211">MIDIEKIQSKISVQYELKIGCHTSPNCALFIISKMKECNPINLKLYFQNISFNEFLIFLKTLQFCELYETKIIYENGKEVPCENLILNLPKAFHFDLTLREDSLSDFSNTANELLKIPNLKNFYSLNLSGITDDFGLNIN</sequence>
<dbReference type="WBParaSite" id="PDA_v2.g22601.t1">
    <property type="protein sequence ID" value="PDA_v2.g22601.t1"/>
    <property type="gene ID" value="PDA_v2.g22601"/>
</dbReference>